<protein>
    <submittedName>
        <fullName evidence="9">Outer membrane protein transport protein</fullName>
    </submittedName>
</protein>
<evidence type="ECO:0000313" key="9">
    <source>
        <dbReference type="EMBL" id="MBL1377092.1"/>
    </source>
</evidence>
<organism evidence="9 10">
    <name type="scientific">Zobellella iuensis</name>
    <dbReference type="NCBI Taxonomy" id="2803811"/>
    <lineage>
        <taxon>Bacteria</taxon>
        <taxon>Pseudomonadati</taxon>
        <taxon>Pseudomonadota</taxon>
        <taxon>Gammaproteobacteria</taxon>
        <taxon>Aeromonadales</taxon>
        <taxon>Aeromonadaceae</taxon>
        <taxon>Zobellella</taxon>
    </lineage>
</organism>
<proteinExistence type="inferred from homology"/>
<dbReference type="PANTHER" id="PTHR35093:SF3">
    <property type="entry name" value="LONG-CHAIN FATTY ACID TRANSPORT PROTEIN"/>
    <property type="match status" value="1"/>
</dbReference>
<evidence type="ECO:0000313" key="10">
    <source>
        <dbReference type="Proteomes" id="UP000638570"/>
    </source>
</evidence>
<keyword evidence="10" id="KW-1185">Reference proteome</keyword>
<dbReference type="Proteomes" id="UP000638570">
    <property type="component" value="Unassembled WGS sequence"/>
</dbReference>
<comment type="subcellular location">
    <subcellularLocation>
        <location evidence="1">Cell outer membrane</location>
        <topology evidence="1">Multi-pass membrane protein</topology>
    </subcellularLocation>
</comment>
<evidence type="ECO:0000256" key="6">
    <source>
        <dbReference type="ARBA" id="ARBA00023136"/>
    </source>
</evidence>
<dbReference type="Gene3D" id="2.40.160.60">
    <property type="entry name" value="Outer membrane protein transport protein (OMPP1/FadL/TodX)"/>
    <property type="match status" value="1"/>
</dbReference>
<keyword evidence="7" id="KW-0998">Cell outer membrane</keyword>
<dbReference type="PANTHER" id="PTHR35093">
    <property type="entry name" value="OUTER MEMBRANE PROTEIN NMB0088-RELATED"/>
    <property type="match status" value="1"/>
</dbReference>
<name>A0ABS1QR78_9GAMM</name>
<dbReference type="RefSeq" id="WP_202083632.1">
    <property type="nucleotide sequence ID" value="NZ_JAERTZ010000018.1"/>
</dbReference>
<comment type="caution">
    <text evidence="9">The sequence shown here is derived from an EMBL/GenBank/DDBJ whole genome shotgun (WGS) entry which is preliminary data.</text>
</comment>
<keyword evidence="5 8" id="KW-0732">Signal</keyword>
<dbReference type="InterPro" id="IPR005017">
    <property type="entry name" value="OMPP1/FadL/TodX"/>
</dbReference>
<keyword evidence="6" id="KW-0472">Membrane</keyword>
<feature type="chain" id="PRO_5047094821" evidence="8">
    <location>
        <begin position="25"/>
        <end position="441"/>
    </location>
</feature>
<gene>
    <name evidence="9" type="ORF">JKV55_07075</name>
</gene>
<dbReference type="Pfam" id="PF03349">
    <property type="entry name" value="Toluene_X"/>
    <property type="match status" value="1"/>
</dbReference>
<evidence type="ECO:0000256" key="4">
    <source>
        <dbReference type="ARBA" id="ARBA00022692"/>
    </source>
</evidence>
<evidence type="ECO:0000256" key="1">
    <source>
        <dbReference type="ARBA" id="ARBA00004571"/>
    </source>
</evidence>
<dbReference type="SUPFAM" id="SSF56935">
    <property type="entry name" value="Porins"/>
    <property type="match status" value="1"/>
</dbReference>
<evidence type="ECO:0000256" key="8">
    <source>
        <dbReference type="SAM" id="SignalP"/>
    </source>
</evidence>
<comment type="similarity">
    <text evidence="2">Belongs to the OmpP1/FadL family.</text>
</comment>
<evidence type="ECO:0000256" key="2">
    <source>
        <dbReference type="ARBA" id="ARBA00008163"/>
    </source>
</evidence>
<evidence type="ECO:0000256" key="7">
    <source>
        <dbReference type="ARBA" id="ARBA00023237"/>
    </source>
</evidence>
<feature type="signal peptide" evidence="8">
    <location>
        <begin position="1"/>
        <end position="24"/>
    </location>
</feature>
<sequence length="441" mass="47673">MSQKTLKLSVLAAAIAVVAGPAHSAAFQLAEQSTTGLGRAYSGEGAVADNASVLGRNPAAMTLFESPALSTGAVYINPEVDVEGKGSSLAQTADDIANDAVVPFFYYVHPINEQWVAGFGAFTNYGLATNYPNDYYAGPVAGKTSLKTLNLNPNLAFKVNNQLSLGLGFNAVYADAELIRHAGAHYDQLLGQTTQGILATNPGLSAEQASQLAAQGLAQQGLEGRGTEVARLTGDDWGYGWNTGILFQADENNRWALTYRSKVDLTFDGQYSGVSSGFQTVPGQLNLTLPAIAELSGFNKVSPDWAVHYGLMWTEWRHFDELKATSSQCNDGVCLEKPEQFKNSWRISAGATHYLNEQWTLRGGLAYDMSPVQEPYRSISIPDSNRTWYTLGATYAYNQNLSVDAAFAFLDGKKVDVVEDGFEFISGGDAYLFGLQMNYRF</sequence>
<keyword evidence="4" id="KW-0812">Transmembrane</keyword>
<reference evidence="10" key="1">
    <citation type="submission" date="2021-01" db="EMBL/GenBank/DDBJ databases">
        <title>Genome public.</title>
        <authorList>
            <person name="Liu C."/>
            <person name="Sun Q."/>
        </authorList>
    </citation>
    <scope>NUCLEOTIDE SEQUENCE [LARGE SCALE GENOMIC DNA]</scope>
    <source>
        <strain evidence="10">CGMCC 1.18722</strain>
    </source>
</reference>
<accession>A0ABS1QR78</accession>
<dbReference type="EMBL" id="JAERTZ010000018">
    <property type="protein sequence ID" value="MBL1377092.1"/>
    <property type="molecule type" value="Genomic_DNA"/>
</dbReference>
<keyword evidence="3" id="KW-1134">Transmembrane beta strand</keyword>
<evidence type="ECO:0000256" key="3">
    <source>
        <dbReference type="ARBA" id="ARBA00022452"/>
    </source>
</evidence>
<evidence type="ECO:0000256" key="5">
    <source>
        <dbReference type="ARBA" id="ARBA00022729"/>
    </source>
</evidence>